<accession>A0AAV9RGD1</accession>
<gene>
    <name evidence="2" type="ORF">CRENBAI_005706</name>
</gene>
<sequence length="110" mass="11648">MQTSRQHDEQRQKPKYEVQVGDQDVALRRIKGQAGDPDIVPSRHKVQAGGKTCNTLSWAVGSEGVEADRGVETVEAGGSGEGKDKEASRDIETLAAGDEGTDSLGVGRAE</sequence>
<feature type="region of interest" description="Disordered" evidence="1">
    <location>
        <begin position="73"/>
        <end position="110"/>
    </location>
</feature>
<comment type="caution">
    <text evidence="2">The sequence shown here is derived from an EMBL/GenBank/DDBJ whole genome shotgun (WGS) entry which is preliminary data.</text>
</comment>
<organism evidence="2 3">
    <name type="scientific">Crenichthys baileyi</name>
    <name type="common">White River springfish</name>
    <dbReference type="NCBI Taxonomy" id="28760"/>
    <lineage>
        <taxon>Eukaryota</taxon>
        <taxon>Metazoa</taxon>
        <taxon>Chordata</taxon>
        <taxon>Craniata</taxon>
        <taxon>Vertebrata</taxon>
        <taxon>Euteleostomi</taxon>
        <taxon>Actinopterygii</taxon>
        <taxon>Neopterygii</taxon>
        <taxon>Teleostei</taxon>
        <taxon>Neoteleostei</taxon>
        <taxon>Acanthomorphata</taxon>
        <taxon>Ovalentaria</taxon>
        <taxon>Atherinomorphae</taxon>
        <taxon>Cyprinodontiformes</taxon>
        <taxon>Goodeidae</taxon>
        <taxon>Crenichthys</taxon>
    </lineage>
</organism>
<proteinExistence type="predicted"/>
<evidence type="ECO:0000256" key="1">
    <source>
        <dbReference type="SAM" id="MobiDB-lite"/>
    </source>
</evidence>
<dbReference type="AlphaFoldDB" id="A0AAV9RGD1"/>
<dbReference type="EMBL" id="JAHHUM010001868">
    <property type="protein sequence ID" value="KAK5608040.1"/>
    <property type="molecule type" value="Genomic_DNA"/>
</dbReference>
<protein>
    <submittedName>
        <fullName evidence="2">Uncharacterized protein</fullName>
    </submittedName>
</protein>
<dbReference type="Proteomes" id="UP001311232">
    <property type="component" value="Unassembled WGS sequence"/>
</dbReference>
<evidence type="ECO:0000313" key="2">
    <source>
        <dbReference type="EMBL" id="KAK5608040.1"/>
    </source>
</evidence>
<evidence type="ECO:0000313" key="3">
    <source>
        <dbReference type="Proteomes" id="UP001311232"/>
    </source>
</evidence>
<feature type="compositionally biased region" description="Basic and acidic residues" evidence="1">
    <location>
        <begin position="81"/>
        <end position="92"/>
    </location>
</feature>
<reference evidence="2 3" key="1">
    <citation type="submission" date="2021-06" db="EMBL/GenBank/DDBJ databases">
        <authorList>
            <person name="Palmer J.M."/>
        </authorList>
    </citation>
    <scope>NUCLEOTIDE SEQUENCE [LARGE SCALE GENOMIC DNA]</scope>
    <source>
        <strain evidence="2 3">MEX-2019</strain>
        <tissue evidence="2">Muscle</tissue>
    </source>
</reference>
<name>A0AAV9RGD1_9TELE</name>
<keyword evidence="3" id="KW-1185">Reference proteome</keyword>